<dbReference type="Proteomes" id="UP000000235">
    <property type="component" value="Chromosome"/>
</dbReference>
<feature type="transmembrane region" description="Helical" evidence="9">
    <location>
        <begin position="201"/>
        <end position="218"/>
    </location>
</feature>
<keyword evidence="3" id="KW-0050">Antiport</keyword>
<dbReference type="STRING" id="369723.Strop_1844"/>
<evidence type="ECO:0000313" key="11">
    <source>
        <dbReference type="EMBL" id="ABP54306.1"/>
    </source>
</evidence>
<keyword evidence="8 9" id="KW-0472">Membrane</keyword>
<dbReference type="EMBL" id="CP000667">
    <property type="protein sequence ID" value="ABP54306.1"/>
    <property type="molecule type" value="Genomic_DNA"/>
</dbReference>
<feature type="transmembrane region" description="Helical" evidence="9">
    <location>
        <begin position="138"/>
        <end position="158"/>
    </location>
</feature>
<dbReference type="PANTHER" id="PTHR32507:SF8">
    <property type="entry name" value="CNH1P"/>
    <property type="match status" value="1"/>
</dbReference>
<comment type="subcellular location">
    <subcellularLocation>
        <location evidence="1">Cell membrane</location>
        <topology evidence="1">Multi-pass membrane protein</topology>
    </subcellularLocation>
</comment>
<keyword evidence="12" id="KW-1185">Reference proteome</keyword>
<feature type="transmembrane region" description="Helical" evidence="9">
    <location>
        <begin position="230"/>
        <end position="249"/>
    </location>
</feature>
<evidence type="ECO:0000256" key="8">
    <source>
        <dbReference type="ARBA" id="ARBA00023136"/>
    </source>
</evidence>
<dbReference type="InterPro" id="IPR038770">
    <property type="entry name" value="Na+/solute_symporter_sf"/>
</dbReference>
<evidence type="ECO:0000256" key="2">
    <source>
        <dbReference type="ARBA" id="ARBA00022448"/>
    </source>
</evidence>
<protein>
    <submittedName>
        <fullName evidence="11">Sodium/hydrogen exchanger</fullName>
    </submittedName>
</protein>
<dbReference type="PANTHER" id="PTHR32507">
    <property type="entry name" value="NA(+)/H(+) ANTIPORTER 1"/>
    <property type="match status" value="1"/>
</dbReference>
<feature type="transmembrane region" description="Helical" evidence="9">
    <location>
        <begin position="343"/>
        <end position="364"/>
    </location>
</feature>
<evidence type="ECO:0000313" key="12">
    <source>
        <dbReference type="Proteomes" id="UP000000235"/>
    </source>
</evidence>
<gene>
    <name evidence="11" type="ordered locus">Strop_1844</name>
</gene>
<feature type="transmembrane region" description="Helical" evidence="9">
    <location>
        <begin position="72"/>
        <end position="89"/>
    </location>
</feature>
<dbReference type="AlphaFoldDB" id="A4X606"/>
<dbReference type="Pfam" id="PF00999">
    <property type="entry name" value="Na_H_Exchanger"/>
    <property type="match status" value="1"/>
</dbReference>
<evidence type="ECO:0000256" key="4">
    <source>
        <dbReference type="ARBA" id="ARBA00022475"/>
    </source>
</evidence>
<feature type="transmembrane region" description="Helical" evidence="9">
    <location>
        <begin position="404"/>
        <end position="426"/>
    </location>
</feature>
<evidence type="ECO:0000256" key="3">
    <source>
        <dbReference type="ARBA" id="ARBA00022449"/>
    </source>
</evidence>
<accession>A4X606</accession>
<keyword evidence="2" id="KW-0813">Transport</keyword>
<dbReference type="Gene3D" id="1.20.1530.20">
    <property type="match status" value="1"/>
</dbReference>
<dbReference type="KEGG" id="stp:Strop_1844"/>
<proteinExistence type="predicted"/>
<evidence type="ECO:0000256" key="6">
    <source>
        <dbReference type="ARBA" id="ARBA00022989"/>
    </source>
</evidence>
<dbReference type="GO" id="GO:0015297">
    <property type="term" value="F:antiporter activity"/>
    <property type="evidence" value="ECO:0007669"/>
    <property type="project" value="UniProtKB-KW"/>
</dbReference>
<feature type="transmembrane region" description="Helical" evidence="9">
    <location>
        <begin position="318"/>
        <end position="337"/>
    </location>
</feature>
<name>A4X606_SALTO</name>
<feature type="domain" description="Cation/H+ exchanger transmembrane" evidence="10">
    <location>
        <begin position="61"/>
        <end position="420"/>
    </location>
</feature>
<feature type="transmembrane region" description="Helical" evidence="9">
    <location>
        <begin position="269"/>
        <end position="297"/>
    </location>
</feature>
<dbReference type="GO" id="GO:0005886">
    <property type="term" value="C:plasma membrane"/>
    <property type="evidence" value="ECO:0007669"/>
    <property type="project" value="UniProtKB-SubCell"/>
</dbReference>
<dbReference type="InterPro" id="IPR006153">
    <property type="entry name" value="Cation/H_exchanger_TM"/>
</dbReference>
<sequence length="460" mass="48982">MPHPPRPIFRTQLSAERSRSPHYGESVRSWRPPGSLVGDDVVSTDPEAPVLLLAFAAVLLLAVLLSSLAHRSILSTAVLFLLAGILLGPDTTGVLEITADSEIVATLAELALFAVLFTDGMRVGFADLRSAWRLPGRALGWGLPLTLGITAVLAHYVAGLDWPESLLIGAVLAPTDPVFAAALVGNVGVPSRLRHLLNVESGINDGLALPFVILFLAITAGSDDLHLDELGIELLLGLAIGVAVPWLALRLEKGRYFSASTQYEPLNGVAIGLLVLALGLITHANLFLAAFAAGVTVATFGERQHQTFAHFGELIAEVFKLAALLVFGALISVEFLSEINWTGWVFAVLAIVVARPLALAVSFLGSNLSRTEQFAAMWFGPKGFASVVYGLLVLQTGIAAGDEVFHLVALTVVLSILAHSSTDVLIARIFDPATTPQWYERLRAASADRQRRRADGDQPP</sequence>
<evidence type="ECO:0000256" key="9">
    <source>
        <dbReference type="SAM" id="Phobius"/>
    </source>
</evidence>
<organism evidence="11 12">
    <name type="scientific">Salinispora tropica (strain ATCC BAA-916 / DSM 44818 / JCM 13857 / NBRC 105044 / CNB-440)</name>
    <dbReference type="NCBI Taxonomy" id="369723"/>
    <lineage>
        <taxon>Bacteria</taxon>
        <taxon>Bacillati</taxon>
        <taxon>Actinomycetota</taxon>
        <taxon>Actinomycetes</taxon>
        <taxon>Micromonosporales</taxon>
        <taxon>Micromonosporaceae</taxon>
        <taxon>Salinispora</taxon>
    </lineage>
</organism>
<keyword evidence="6 9" id="KW-1133">Transmembrane helix</keyword>
<keyword evidence="5 9" id="KW-0812">Transmembrane</keyword>
<dbReference type="eggNOG" id="COG0025">
    <property type="taxonomic scope" value="Bacteria"/>
</dbReference>
<reference evidence="12" key="1">
    <citation type="journal article" date="2007" name="Proc. Natl. Acad. Sci. U.S.A.">
        <title>Genome sequencing reveals complex secondary metabolome in the marine actinomycete Salinispora tropica.</title>
        <authorList>
            <person name="Udwary D.W."/>
            <person name="Zeigler L."/>
            <person name="Asolkar R.N."/>
            <person name="Singan V."/>
            <person name="Lapidus A."/>
            <person name="Fenical W."/>
            <person name="Jensen P.R."/>
            <person name="Moore B.S."/>
        </authorList>
    </citation>
    <scope>NUCLEOTIDE SEQUENCE [LARGE SCALE GENOMIC DNA]</scope>
    <source>
        <strain evidence="12">ATCC BAA-916 / DSM 44818 / CNB-440</strain>
    </source>
</reference>
<evidence type="ECO:0000256" key="7">
    <source>
        <dbReference type="ARBA" id="ARBA00023065"/>
    </source>
</evidence>
<feature type="transmembrane region" description="Helical" evidence="9">
    <location>
        <begin position="101"/>
        <end position="118"/>
    </location>
</feature>
<feature type="transmembrane region" description="Helical" evidence="9">
    <location>
        <begin position="48"/>
        <end position="65"/>
    </location>
</feature>
<dbReference type="HOGENOM" id="CLU_008635_6_1_11"/>
<keyword evidence="4" id="KW-1003">Cell membrane</keyword>
<evidence type="ECO:0000256" key="1">
    <source>
        <dbReference type="ARBA" id="ARBA00004651"/>
    </source>
</evidence>
<evidence type="ECO:0000259" key="10">
    <source>
        <dbReference type="Pfam" id="PF00999"/>
    </source>
</evidence>
<evidence type="ECO:0000256" key="5">
    <source>
        <dbReference type="ARBA" id="ARBA00022692"/>
    </source>
</evidence>
<feature type="transmembrane region" description="Helical" evidence="9">
    <location>
        <begin position="376"/>
        <end position="398"/>
    </location>
</feature>
<dbReference type="GO" id="GO:1902600">
    <property type="term" value="P:proton transmembrane transport"/>
    <property type="evidence" value="ECO:0007669"/>
    <property type="project" value="InterPro"/>
</dbReference>
<keyword evidence="7" id="KW-0406">Ion transport</keyword>